<gene>
    <name evidence="1" type="ORF">UFOPK1619_00046</name>
</gene>
<sequence length="267" mass="29875">MALLSAEQIRDYAIDGVVVLRGVITPETVARIAAGVETNLASPSEWSNDYTPEDSGGRFFDDYVSWQRIPEFADTALTGVLPRIAGELMRTSSPRFFHEHVLVKEPGTSTPTPWHHDDPYYSVEGMDNVSLWVPLDPIPTSIALRCLKRSHHSERRFIPNRFVDDSPYVAQANGFETFPSASELESLGESITCEAQAGDVVAFHFRTLHSAPGTQGHAQRRRIVSFRYVGDDARWTTRPWKTSPPFESNGLQDGDVLDDERFPTIVI</sequence>
<dbReference type="EMBL" id="CAEZTI010000003">
    <property type="protein sequence ID" value="CAB4555739.1"/>
    <property type="molecule type" value="Genomic_DNA"/>
</dbReference>
<protein>
    <submittedName>
        <fullName evidence="1">Unannotated protein</fullName>
    </submittedName>
</protein>
<organism evidence="1">
    <name type="scientific">freshwater metagenome</name>
    <dbReference type="NCBI Taxonomy" id="449393"/>
    <lineage>
        <taxon>unclassified sequences</taxon>
        <taxon>metagenomes</taxon>
        <taxon>ecological metagenomes</taxon>
    </lineage>
</organism>
<evidence type="ECO:0000313" key="1">
    <source>
        <dbReference type="EMBL" id="CAB4555739.1"/>
    </source>
</evidence>
<dbReference type="Pfam" id="PF05721">
    <property type="entry name" value="PhyH"/>
    <property type="match status" value="1"/>
</dbReference>
<dbReference type="SUPFAM" id="SSF51197">
    <property type="entry name" value="Clavaminate synthase-like"/>
    <property type="match status" value="1"/>
</dbReference>
<accession>A0A6J6CZ95</accession>
<dbReference type="Gene3D" id="2.60.120.620">
    <property type="entry name" value="q2cbj1_9rhob like domain"/>
    <property type="match status" value="1"/>
</dbReference>
<dbReference type="PANTHER" id="PTHR20883">
    <property type="entry name" value="PHYTANOYL-COA DIOXYGENASE DOMAIN CONTAINING 1"/>
    <property type="match status" value="1"/>
</dbReference>
<reference evidence="1" key="1">
    <citation type="submission" date="2020-05" db="EMBL/GenBank/DDBJ databases">
        <authorList>
            <person name="Chiriac C."/>
            <person name="Salcher M."/>
            <person name="Ghai R."/>
            <person name="Kavagutti S V."/>
        </authorList>
    </citation>
    <scope>NUCLEOTIDE SEQUENCE</scope>
</reference>
<dbReference type="AlphaFoldDB" id="A0A6J6CZ95"/>
<dbReference type="InterPro" id="IPR008775">
    <property type="entry name" value="Phytyl_CoA_dOase-like"/>
</dbReference>
<dbReference type="PANTHER" id="PTHR20883:SF49">
    <property type="entry name" value="PHYTANOYL-COA DIOXYGENASE"/>
    <property type="match status" value="1"/>
</dbReference>
<name>A0A6J6CZ95_9ZZZZ</name>
<proteinExistence type="predicted"/>